<name>A0AAW1PYL9_9CHLO</name>
<dbReference type="SUPFAM" id="SSF160532">
    <property type="entry name" value="Ava3019-like"/>
    <property type="match status" value="1"/>
</dbReference>
<dbReference type="AlphaFoldDB" id="A0AAW1PYL9"/>
<protein>
    <submittedName>
        <fullName evidence="1">Uncharacterized protein</fullName>
    </submittedName>
</protein>
<dbReference type="Proteomes" id="UP001489004">
    <property type="component" value="Unassembled WGS sequence"/>
</dbReference>
<keyword evidence="2" id="KW-1185">Reference proteome</keyword>
<dbReference type="Gene3D" id="3.30.360.10">
    <property type="entry name" value="Dihydrodipicolinate Reductase, domain 2"/>
    <property type="match status" value="1"/>
</dbReference>
<comment type="caution">
    <text evidence="1">The sequence shown here is derived from an EMBL/GenBank/DDBJ whole genome shotgun (WGS) entry which is preliminary data.</text>
</comment>
<organism evidence="1 2">
    <name type="scientific">[Myrmecia] bisecta</name>
    <dbReference type="NCBI Taxonomy" id="41462"/>
    <lineage>
        <taxon>Eukaryota</taxon>
        <taxon>Viridiplantae</taxon>
        <taxon>Chlorophyta</taxon>
        <taxon>core chlorophytes</taxon>
        <taxon>Trebouxiophyceae</taxon>
        <taxon>Trebouxiales</taxon>
        <taxon>Trebouxiaceae</taxon>
        <taxon>Myrmecia</taxon>
    </lineage>
</organism>
<evidence type="ECO:0000313" key="2">
    <source>
        <dbReference type="Proteomes" id="UP001489004"/>
    </source>
</evidence>
<dbReference type="Pfam" id="PF08854">
    <property type="entry name" value="DUF1824"/>
    <property type="match status" value="1"/>
</dbReference>
<evidence type="ECO:0000313" key="1">
    <source>
        <dbReference type="EMBL" id="KAK9813162.1"/>
    </source>
</evidence>
<gene>
    <name evidence="1" type="ORF">WJX72_010000</name>
</gene>
<sequence>MQCPTGNQNKAFTKAEARGQAQTLIDSADKRTTLRNAVLAAAGQPWAVAGWDPAGGAGQVLLGVLASDVRLAMRALRDYTQALSTPWMLPECKVSGAASIAAIPGSVYIKYNSTTGQCYVTKYDGRDRGVLLQLGQQQVGHLPLGLFDEAMAQAPPPLQ</sequence>
<proteinExistence type="predicted"/>
<dbReference type="EMBL" id="JALJOR010000008">
    <property type="protein sequence ID" value="KAK9813162.1"/>
    <property type="molecule type" value="Genomic_DNA"/>
</dbReference>
<reference evidence="1 2" key="1">
    <citation type="journal article" date="2024" name="Nat. Commun.">
        <title>Phylogenomics reveals the evolutionary origins of lichenization in chlorophyte algae.</title>
        <authorList>
            <person name="Puginier C."/>
            <person name="Libourel C."/>
            <person name="Otte J."/>
            <person name="Skaloud P."/>
            <person name="Haon M."/>
            <person name="Grisel S."/>
            <person name="Petersen M."/>
            <person name="Berrin J.G."/>
            <person name="Delaux P.M."/>
            <person name="Dal Grande F."/>
            <person name="Keller J."/>
        </authorList>
    </citation>
    <scope>NUCLEOTIDE SEQUENCE [LARGE SCALE GENOMIC DNA]</scope>
    <source>
        <strain evidence="1 2">SAG 2043</strain>
    </source>
</reference>
<accession>A0AAW1PYL9</accession>
<dbReference type="InterPro" id="IPR014953">
    <property type="entry name" value="DUF1824"/>
</dbReference>